<organism evidence="2 3">
    <name type="scientific">Streptomyces solincola</name>
    <dbReference type="NCBI Taxonomy" id="2100817"/>
    <lineage>
        <taxon>Bacteria</taxon>
        <taxon>Bacillati</taxon>
        <taxon>Actinomycetota</taxon>
        <taxon>Actinomycetes</taxon>
        <taxon>Kitasatosporales</taxon>
        <taxon>Streptomycetaceae</taxon>
        <taxon>Streptomyces</taxon>
    </lineage>
</organism>
<sequence length="84" mass="9244">MRRRRARRRAGHRRPVRRRSGRRGVRGGPPGVSPRPLDGDPCPVPFVWGWGKPRCLGGVPRPRANGRDGGFGHSCAAPFSGPVW</sequence>
<comment type="caution">
    <text evidence="2">The sequence shown here is derived from an EMBL/GenBank/DDBJ whole genome shotgun (WGS) entry which is preliminary data.</text>
</comment>
<reference evidence="2 3" key="1">
    <citation type="submission" date="2018-03" db="EMBL/GenBank/DDBJ databases">
        <title>Novel Streptomyces sp. from soil.</title>
        <authorList>
            <person name="Tan G.Y.A."/>
            <person name="Lee Z.Y."/>
        </authorList>
    </citation>
    <scope>NUCLEOTIDE SEQUENCE [LARGE SCALE GENOMIC DNA]</scope>
    <source>
        <strain evidence="2 3">ST5x</strain>
    </source>
</reference>
<dbReference type="Proteomes" id="UP000239322">
    <property type="component" value="Unassembled WGS sequence"/>
</dbReference>
<evidence type="ECO:0000313" key="3">
    <source>
        <dbReference type="Proteomes" id="UP000239322"/>
    </source>
</evidence>
<dbReference type="AlphaFoldDB" id="A0A2S9PMN1"/>
<gene>
    <name evidence="2" type="ORF">C6N75_29690</name>
</gene>
<protein>
    <submittedName>
        <fullName evidence="2">Uncharacterized protein</fullName>
    </submittedName>
</protein>
<proteinExistence type="predicted"/>
<evidence type="ECO:0000256" key="1">
    <source>
        <dbReference type="SAM" id="MobiDB-lite"/>
    </source>
</evidence>
<accession>A0A2S9PMN1</accession>
<keyword evidence="3" id="KW-1185">Reference proteome</keyword>
<feature type="region of interest" description="Disordered" evidence="1">
    <location>
        <begin position="1"/>
        <end position="38"/>
    </location>
</feature>
<name>A0A2S9PMN1_9ACTN</name>
<evidence type="ECO:0000313" key="2">
    <source>
        <dbReference type="EMBL" id="PRH75679.1"/>
    </source>
</evidence>
<dbReference type="EMBL" id="PVLV01000726">
    <property type="protein sequence ID" value="PRH75679.1"/>
    <property type="molecule type" value="Genomic_DNA"/>
</dbReference>
<feature type="compositionally biased region" description="Basic residues" evidence="1">
    <location>
        <begin position="1"/>
        <end position="25"/>
    </location>
</feature>